<gene>
    <name evidence="1" type="ORF">Tco_0624235</name>
</gene>
<evidence type="ECO:0000313" key="1">
    <source>
        <dbReference type="EMBL" id="GJS50873.1"/>
    </source>
</evidence>
<name>A0ABQ4WDF5_9ASTR</name>
<comment type="caution">
    <text evidence="1">The sequence shown here is derived from an EMBL/GenBank/DDBJ whole genome shotgun (WGS) entry which is preliminary data.</text>
</comment>
<keyword evidence="2" id="KW-1185">Reference proteome</keyword>
<reference evidence="1" key="2">
    <citation type="submission" date="2022-01" db="EMBL/GenBank/DDBJ databases">
        <authorList>
            <person name="Yamashiro T."/>
            <person name="Shiraishi A."/>
            <person name="Satake H."/>
            <person name="Nakayama K."/>
        </authorList>
    </citation>
    <scope>NUCLEOTIDE SEQUENCE</scope>
</reference>
<sequence length="124" mass="14203">MISGFYSLFANTTHNRINVDTPPGYVEPGRKRIGHNLPREQIDLDRNTLYPPCFSIVPGQPPVIDMLSNRRNSKVTRTIQIPTQSIRPRNKVDRFDQVCHLIELMLVYTPSRSSTELTCQIVLP</sequence>
<accession>A0ABQ4WDF5</accession>
<reference evidence="1" key="1">
    <citation type="journal article" date="2022" name="Int. J. Mol. Sci.">
        <title>Draft Genome of Tanacetum Coccineum: Genomic Comparison of Closely Related Tanacetum-Family Plants.</title>
        <authorList>
            <person name="Yamashiro T."/>
            <person name="Shiraishi A."/>
            <person name="Nakayama K."/>
            <person name="Satake H."/>
        </authorList>
    </citation>
    <scope>NUCLEOTIDE SEQUENCE</scope>
</reference>
<protein>
    <submittedName>
        <fullName evidence="1">Uncharacterized protein</fullName>
    </submittedName>
</protein>
<organism evidence="1 2">
    <name type="scientific">Tanacetum coccineum</name>
    <dbReference type="NCBI Taxonomy" id="301880"/>
    <lineage>
        <taxon>Eukaryota</taxon>
        <taxon>Viridiplantae</taxon>
        <taxon>Streptophyta</taxon>
        <taxon>Embryophyta</taxon>
        <taxon>Tracheophyta</taxon>
        <taxon>Spermatophyta</taxon>
        <taxon>Magnoliopsida</taxon>
        <taxon>eudicotyledons</taxon>
        <taxon>Gunneridae</taxon>
        <taxon>Pentapetalae</taxon>
        <taxon>asterids</taxon>
        <taxon>campanulids</taxon>
        <taxon>Asterales</taxon>
        <taxon>Asteraceae</taxon>
        <taxon>Asteroideae</taxon>
        <taxon>Anthemideae</taxon>
        <taxon>Anthemidinae</taxon>
        <taxon>Tanacetum</taxon>
    </lineage>
</organism>
<dbReference type="Proteomes" id="UP001151760">
    <property type="component" value="Unassembled WGS sequence"/>
</dbReference>
<dbReference type="EMBL" id="BQNB010008546">
    <property type="protein sequence ID" value="GJS50873.1"/>
    <property type="molecule type" value="Genomic_DNA"/>
</dbReference>
<evidence type="ECO:0000313" key="2">
    <source>
        <dbReference type="Proteomes" id="UP001151760"/>
    </source>
</evidence>
<proteinExistence type="predicted"/>